<dbReference type="InterPro" id="IPR018392">
    <property type="entry name" value="LysM"/>
</dbReference>
<dbReference type="Pfam" id="PF01476">
    <property type="entry name" value="LysM"/>
    <property type="match status" value="1"/>
</dbReference>
<organism evidence="2 3">
    <name type="scientific">Paenibacillus cellulosilyticus</name>
    <dbReference type="NCBI Taxonomy" id="375489"/>
    <lineage>
        <taxon>Bacteria</taxon>
        <taxon>Bacillati</taxon>
        <taxon>Bacillota</taxon>
        <taxon>Bacilli</taxon>
        <taxon>Bacillales</taxon>
        <taxon>Paenibacillaceae</taxon>
        <taxon>Paenibacillus</taxon>
    </lineage>
</organism>
<dbReference type="PROSITE" id="PS51782">
    <property type="entry name" value="LYSM"/>
    <property type="match status" value="1"/>
</dbReference>
<comment type="caution">
    <text evidence="2">The sequence shown here is derived from an EMBL/GenBank/DDBJ whole genome shotgun (WGS) entry which is preliminary data.</text>
</comment>
<dbReference type="EMBL" id="QGTQ01000012">
    <property type="protein sequence ID" value="PWW00674.1"/>
    <property type="molecule type" value="Genomic_DNA"/>
</dbReference>
<proteinExistence type="predicted"/>
<accession>A0A2V2YRN8</accession>
<evidence type="ECO:0000313" key="2">
    <source>
        <dbReference type="EMBL" id="PWW00674.1"/>
    </source>
</evidence>
<sequence>MMNSTSMTYNRMNVRTTRGNARKRNKLSEAQAQALLVVMKWGFALMFAIILFSGALMVMTEAMSDHPAEPTEGESVVNVAPGDTLWSIASATGNGDIRERVFEIKLRNNLDSDELKAGQQLIIPA</sequence>
<evidence type="ECO:0000313" key="3">
    <source>
        <dbReference type="Proteomes" id="UP000246635"/>
    </source>
</evidence>
<name>A0A2V2YRN8_9BACL</name>
<gene>
    <name evidence="2" type="ORF">DFQ01_11227</name>
</gene>
<protein>
    <submittedName>
        <fullName evidence="2">LysM domain-containing protein</fullName>
    </submittedName>
</protein>
<dbReference type="SUPFAM" id="SSF54106">
    <property type="entry name" value="LysM domain"/>
    <property type="match status" value="1"/>
</dbReference>
<dbReference type="Proteomes" id="UP000246635">
    <property type="component" value="Unassembled WGS sequence"/>
</dbReference>
<dbReference type="AlphaFoldDB" id="A0A2V2YRN8"/>
<dbReference type="Gene3D" id="3.10.350.10">
    <property type="entry name" value="LysM domain"/>
    <property type="match status" value="1"/>
</dbReference>
<reference evidence="2 3" key="1">
    <citation type="submission" date="2018-05" db="EMBL/GenBank/DDBJ databases">
        <title>Genomic Encyclopedia of Type Strains, Phase III (KMG-III): the genomes of soil and plant-associated and newly described type strains.</title>
        <authorList>
            <person name="Whitman W."/>
        </authorList>
    </citation>
    <scope>NUCLEOTIDE SEQUENCE [LARGE SCALE GENOMIC DNA]</scope>
    <source>
        <strain evidence="2 3">CECT 5696</strain>
    </source>
</reference>
<keyword evidence="3" id="KW-1185">Reference proteome</keyword>
<evidence type="ECO:0000259" key="1">
    <source>
        <dbReference type="PROSITE" id="PS51782"/>
    </source>
</evidence>
<dbReference type="RefSeq" id="WP_174812653.1">
    <property type="nucleotide sequence ID" value="NZ_CP054612.1"/>
</dbReference>
<dbReference type="InterPro" id="IPR036779">
    <property type="entry name" value="LysM_dom_sf"/>
</dbReference>
<feature type="domain" description="LysM" evidence="1">
    <location>
        <begin position="75"/>
        <end position="123"/>
    </location>
</feature>
<dbReference type="CDD" id="cd00118">
    <property type="entry name" value="LysM"/>
    <property type="match status" value="1"/>
</dbReference>
<dbReference type="SMART" id="SM00257">
    <property type="entry name" value="LysM"/>
    <property type="match status" value="1"/>
</dbReference>